<protein>
    <submittedName>
        <fullName evidence="2">Uncharacterized protein</fullName>
    </submittedName>
</protein>
<reference evidence="3" key="1">
    <citation type="submission" date="2018-09" db="EMBL/GenBank/DDBJ databases">
        <authorList>
            <person name="Livingstone P.G."/>
            <person name="Whitworth D.E."/>
        </authorList>
    </citation>
    <scope>NUCLEOTIDE SEQUENCE [LARGE SCALE GENOMIC DNA]</scope>
    <source>
        <strain evidence="3">CA051B</strain>
    </source>
</reference>
<proteinExistence type="predicted"/>
<evidence type="ECO:0000313" key="2">
    <source>
        <dbReference type="EMBL" id="RKH47177.1"/>
    </source>
</evidence>
<dbReference type="AlphaFoldDB" id="A0A3A8NS02"/>
<sequence length="851" mass="88225">MRELVTYFPPPPPPPPPAPKDAFVPPPPRRQGPELTGVKTAEPAASTLLTEDSHDGSANCLDQVGDWLELASPEIRARSEVVLLRDNRPGAEGEAGHAVIRQGEGVFDPSTGQSYPSLEAFLSDGRYSVEGKVSGTAMNRILSTPPGSPERQEALDRAGVSPTLAVLQVADSGPTVDVAEAWTALTQGYAQSRSLTGAANAALQQAAGKPALQAKLIDLLQATPASTLENALSRDFAHGVQEAVPNPPPRPKGVTSVGTTRVANSALEAVAKQGNATTLKPALDSAVSRGHLLATDRDVLVSCLGSTGAATDAKLDTAVAQVHAAEQAYTGALAQREALEQQLASDIASFGPYLTDTQQRGYIQEFRSLHAADYAGFEAKAKALDTALTRNAPLLEQALRGPDGSAHAQSIHAAYGALAQSSHAAAALTWAAKMERPGSAFAPFMTALPLNTVRENAVSGALVSFFEKNPQATQSQAVDHIQSLLTDGYLLQQAGGATADLKVSNLPKAWQTGLAGLRQIAGGSTQAGMNTLKSLSSGNTAWAGPFAAAGLVLGLMQANHSAQANDALGTAWATAFSGQQGMSLLGTALSAAKLSGGAQVAARVAGGFGAVAAALDIFVKANTVASGQGNAGTGLAIAGDVMGLAGGALIALGSTGVGVPLAAVGAAVYIIGELVSMGIMGRQEAERQDQLRSDQRTILGRVSVDAEQITNLAKYTSPEQIDSIVQDTGWTRDQVLSLGKTFPDFFASTARLAQLDQVANDFGLTPDQRFQMLNAIGESGSPNEPGNIYALQKFAEAVRNFPNNTVGINIPPNLSRQDQWVYFLRELGNRTGSYDGLGPRNAASFLDRVSN</sequence>
<keyword evidence="3" id="KW-1185">Reference proteome</keyword>
<evidence type="ECO:0000313" key="3">
    <source>
        <dbReference type="Proteomes" id="UP000272888"/>
    </source>
</evidence>
<dbReference type="EMBL" id="RAWB01000531">
    <property type="protein sequence ID" value="RKH47177.1"/>
    <property type="molecule type" value="Genomic_DNA"/>
</dbReference>
<comment type="caution">
    <text evidence="2">The sequence shown here is derived from an EMBL/GenBank/DDBJ whole genome shotgun (WGS) entry which is preliminary data.</text>
</comment>
<name>A0A3A8NS02_9BACT</name>
<feature type="region of interest" description="Disordered" evidence="1">
    <location>
        <begin position="1"/>
        <end position="43"/>
    </location>
</feature>
<evidence type="ECO:0000256" key="1">
    <source>
        <dbReference type="SAM" id="MobiDB-lite"/>
    </source>
</evidence>
<organism evidence="2 3">
    <name type="scientific">Corallococcus llansteffanensis</name>
    <dbReference type="NCBI Taxonomy" id="2316731"/>
    <lineage>
        <taxon>Bacteria</taxon>
        <taxon>Pseudomonadati</taxon>
        <taxon>Myxococcota</taxon>
        <taxon>Myxococcia</taxon>
        <taxon>Myxococcales</taxon>
        <taxon>Cystobacterineae</taxon>
        <taxon>Myxococcaceae</taxon>
        <taxon>Corallococcus</taxon>
    </lineage>
</organism>
<feature type="compositionally biased region" description="Pro residues" evidence="1">
    <location>
        <begin position="8"/>
        <end position="30"/>
    </location>
</feature>
<dbReference type="Proteomes" id="UP000272888">
    <property type="component" value="Unassembled WGS sequence"/>
</dbReference>
<gene>
    <name evidence="2" type="ORF">D7V93_34180</name>
</gene>
<accession>A0A3A8NS02</accession>